<dbReference type="GO" id="GO:0006352">
    <property type="term" value="P:DNA-templated transcription initiation"/>
    <property type="evidence" value="ECO:0007669"/>
    <property type="project" value="InterPro"/>
</dbReference>
<proteinExistence type="predicted"/>
<dbReference type="InterPro" id="IPR009072">
    <property type="entry name" value="Histone-fold"/>
</dbReference>
<evidence type="ECO:0000256" key="1">
    <source>
        <dbReference type="ARBA" id="ARBA00017484"/>
    </source>
</evidence>
<evidence type="ECO:0000259" key="3">
    <source>
        <dbReference type="Pfam" id="PF03847"/>
    </source>
</evidence>
<name>A0A183AKA6_9TREM</name>
<dbReference type="InterPro" id="IPR003228">
    <property type="entry name" value="TFIID_TAF12_dom"/>
</dbReference>
<gene>
    <name evidence="4" type="ORF">ECPE_LOCUS7391</name>
</gene>
<protein>
    <recommendedName>
        <fullName evidence="1">Transcription initiation factor TFIID subunit 12</fullName>
    </recommendedName>
</protein>
<dbReference type="OrthoDB" id="2193432at2759"/>
<dbReference type="Pfam" id="PF03847">
    <property type="entry name" value="TFIID_20kDa"/>
    <property type="match status" value="1"/>
</dbReference>
<reference evidence="4 5" key="2">
    <citation type="submission" date="2018-11" db="EMBL/GenBank/DDBJ databases">
        <authorList>
            <consortium name="Pathogen Informatics"/>
        </authorList>
    </citation>
    <scope>NUCLEOTIDE SEQUENCE [LARGE SCALE GENOMIC DNA]</scope>
    <source>
        <strain evidence="4 5">Egypt</strain>
    </source>
</reference>
<dbReference type="CDD" id="cd07981">
    <property type="entry name" value="HFD_TAF12"/>
    <property type="match status" value="1"/>
</dbReference>
<reference evidence="6" key="1">
    <citation type="submission" date="2016-06" db="UniProtKB">
        <authorList>
            <consortium name="WormBaseParasite"/>
        </authorList>
    </citation>
    <scope>IDENTIFICATION</scope>
</reference>
<feature type="region of interest" description="Disordered" evidence="2">
    <location>
        <begin position="257"/>
        <end position="307"/>
    </location>
</feature>
<evidence type="ECO:0000313" key="6">
    <source>
        <dbReference type="WBParaSite" id="ECPE_0000740701-mRNA-1"/>
    </source>
</evidence>
<dbReference type="Proteomes" id="UP000272942">
    <property type="component" value="Unassembled WGS sequence"/>
</dbReference>
<evidence type="ECO:0000256" key="2">
    <source>
        <dbReference type="SAM" id="MobiDB-lite"/>
    </source>
</evidence>
<evidence type="ECO:0000313" key="5">
    <source>
        <dbReference type="Proteomes" id="UP000272942"/>
    </source>
</evidence>
<dbReference type="SUPFAM" id="SSF47113">
    <property type="entry name" value="Histone-fold"/>
    <property type="match status" value="1"/>
</dbReference>
<dbReference type="EMBL" id="UZAN01044542">
    <property type="protein sequence ID" value="VDP80976.1"/>
    <property type="molecule type" value="Genomic_DNA"/>
</dbReference>
<dbReference type="GO" id="GO:0046982">
    <property type="term" value="F:protein heterodimerization activity"/>
    <property type="evidence" value="ECO:0007669"/>
    <property type="project" value="InterPro"/>
</dbReference>
<organism evidence="6">
    <name type="scientific">Echinostoma caproni</name>
    <dbReference type="NCBI Taxonomy" id="27848"/>
    <lineage>
        <taxon>Eukaryota</taxon>
        <taxon>Metazoa</taxon>
        <taxon>Spiralia</taxon>
        <taxon>Lophotrochozoa</taxon>
        <taxon>Platyhelminthes</taxon>
        <taxon>Trematoda</taxon>
        <taxon>Digenea</taxon>
        <taxon>Plagiorchiida</taxon>
        <taxon>Echinostomata</taxon>
        <taxon>Echinostomatoidea</taxon>
        <taxon>Echinostomatidae</taxon>
        <taxon>Echinostoma</taxon>
    </lineage>
</organism>
<keyword evidence="5" id="KW-1185">Reference proteome</keyword>
<dbReference type="Gene3D" id="1.10.20.10">
    <property type="entry name" value="Histone, subunit A"/>
    <property type="match status" value="1"/>
</dbReference>
<feature type="compositionally biased region" description="Polar residues" evidence="2">
    <location>
        <begin position="264"/>
        <end position="274"/>
    </location>
</feature>
<feature type="compositionally biased region" description="Polar residues" evidence="2">
    <location>
        <begin position="350"/>
        <end position="367"/>
    </location>
</feature>
<dbReference type="GO" id="GO:0005669">
    <property type="term" value="C:transcription factor TFIID complex"/>
    <property type="evidence" value="ECO:0007669"/>
    <property type="project" value="InterPro"/>
</dbReference>
<feature type="domain" description="Transcription initiation factor TFIID subunit 12" evidence="3">
    <location>
        <begin position="381"/>
        <end position="439"/>
    </location>
</feature>
<sequence>MKTQGTSGISTNPLLIQSGQPIQQANAISAMQPAGTAIPHHNVQVWTSSPSGPIGVPGLVPPRGNANLVTLPPGQTVLMTNLVTTTNNPTMSIPVSSPMTRPQVHGSQMVHTGGTVVLTSTASTIGDSISSQLPTSTVIQGPNGPISVALPGGLLPNASVGSLTAAPTAFVSTNPGALNPDSTTQIPQYIDTSRTGHSQFSTNSGFPNMVPSGPLVLDPNAVGLSGTNAQPKVVGMTTVRSQTFVPPVSQQQVTRPFFPATAPPENNDSTLTFASTDSSQSDTNQTSSIITVSSTEGSNLTPNSPVTTSAVSTVVSTVNSNSPAISSLSSAPIHTIRSSPVPPPVSSPSNPAISNRDASPSSLNTRESSSEHQLAVFTPASLGQLMADLDHQLQLDPDAQEVLVNLANEFVTSVAEKAQKLANHRNSSVIDAKDVHYCLGEEDEVD</sequence>
<dbReference type="AlphaFoldDB" id="A0A183AKA6"/>
<accession>A0A183AKA6</accession>
<feature type="compositionally biased region" description="Low complexity" evidence="2">
    <location>
        <begin position="275"/>
        <end position="291"/>
    </location>
</feature>
<dbReference type="WBParaSite" id="ECPE_0000740701-mRNA-1">
    <property type="protein sequence ID" value="ECPE_0000740701-mRNA-1"/>
    <property type="gene ID" value="ECPE_0000740701"/>
</dbReference>
<feature type="region of interest" description="Disordered" evidence="2">
    <location>
        <begin position="335"/>
        <end position="372"/>
    </location>
</feature>
<evidence type="ECO:0000313" key="4">
    <source>
        <dbReference type="EMBL" id="VDP80976.1"/>
    </source>
</evidence>